<sequence>MSALTEAMTKGIVKNPEVYPNLTAASSFAEFQANLHSRSRGSCKMPCAPAVPAAAPAAKEARSADDEPPPAEPGCYLRTPSGCPNHPAKETTWRHDVVAEGRADLDDVGCTERKERWDDYCGTSDVRMVYVPAVALVVDGTKA</sequence>
<keyword evidence="3" id="KW-1185">Reference proteome</keyword>
<name>A0ABN9TBV8_9DINO</name>
<feature type="region of interest" description="Disordered" evidence="1">
    <location>
        <begin position="55"/>
        <end position="81"/>
    </location>
</feature>
<reference evidence="2" key="1">
    <citation type="submission" date="2023-10" db="EMBL/GenBank/DDBJ databases">
        <authorList>
            <person name="Chen Y."/>
            <person name="Shah S."/>
            <person name="Dougan E. K."/>
            <person name="Thang M."/>
            <person name="Chan C."/>
        </authorList>
    </citation>
    <scope>NUCLEOTIDE SEQUENCE [LARGE SCALE GENOMIC DNA]</scope>
</reference>
<dbReference type="Proteomes" id="UP001189429">
    <property type="component" value="Unassembled WGS sequence"/>
</dbReference>
<evidence type="ECO:0000313" key="3">
    <source>
        <dbReference type="Proteomes" id="UP001189429"/>
    </source>
</evidence>
<organism evidence="2 3">
    <name type="scientific">Prorocentrum cordatum</name>
    <dbReference type="NCBI Taxonomy" id="2364126"/>
    <lineage>
        <taxon>Eukaryota</taxon>
        <taxon>Sar</taxon>
        <taxon>Alveolata</taxon>
        <taxon>Dinophyceae</taxon>
        <taxon>Prorocentrales</taxon>
        <taxon>Prorocentraceae</taxon>
        <taxon>Prorocentrum</taxon>
    </lineage>
</organism>
<proteinExistence type="predicted"/>
<evidence type="ECO:0000256" key="1">
    <source>
        <dbReference type="SAM" id="MobiDB-lite"/>
    </source>
</evidence>
<accession>A0ABN9TBV8</accession>
<dbReference type="EMBL" id="CAUYUJ010014508">
    <property type="protein sequence ID" value="CAK0842148.1"/>
    <property type="molecule type" value="Genomic_DNA"/>
</dbReference>
<protein>
    <submittedName>
        <fullName evidence="2">Uncharacterized protein</fullName>
    </submittedName>
</protein>
<evidence type="ECO:0000313" key="2">
    <source>
        <dbReference type="EMBL" id="CAK0842148.1"/>
    </source>
</evidence>
<gene>
    <name evidence="2" type="ORF">PCOR1329_LOCUS37157</name>
</gene>
<comment type="caution">
    <text evidence="2">The sequence shown here is derived from an EMBL/GenBank/DDBJ whole genome shotgun (WGS) entry which is preliminary data.</text>
</comment>